<dbReference type="PANTHER" id="PTHR13096">
    <property type="entry name" value="MINA53 MYC INDUCED NUCLEAR ANTIGEN"/>
    <property type="match status" value="1"/>
</dbReference>
<dbReference type="SUPFAM" id="SSF51197">
    <property type="entry name" value="Clavaminate synthase-like"/>
    <property type="match status" value="1"/>
</dbReference>
<protein>
    <recommendedName>
        <fullName evidence="3">Bifunctional lysine-specific demethylase and histidyl-hydroxylase</fullName>
        <ecNumber evidence="3">1.14.11.-</ecNumber>
    </recommendedName>
</protein>
<evidence type="ECO:0000256" key="4">
    <source>
        <dbReference type="SAM" id="MobiDB-lite"/>
    </source>
</evidence>
<organism evidence="7 8">
    <name type="scientific">Triparma laevis f. longispina</name>
    <dbReference type="NCBI Taxonomy" id="1714387"/>
    <lineage>
        <taxon>Eukaryota</taxon>
        <taxon>Sar</taxon>
        <taxon>Stramenopiles</taxon>
        <taxon>Ochrophyta</taxon>
        <taxon>Bolidophyceae</taxon>
        <taxon>Parmales</taxon>
        <taxon>Triparmaceae</taxon>
        <taxon>Triparma</taxon>
    </lineage>
</organism>
<dbReference type="PROSITE" id="PS51184">
    <property type="entry name" value="JMJC"/>
    <property type="match status" value="1"/>
</dbReference>
<comment type="cofactor">
    <cofactor evidence="3">
        <name>Fe(2+)</name>
        <dbReference type="ChEBI" id="CHEBI:29033"/>
    </cofactor>
    <text evidence="3">Binds 1 Fe(2+) ion per subunit.</text>
</comment>
<evidence type="ECO:0000313" key="8">
    <source>
        <dbReference type="Proteomes" id="UP001165122"/>
    </source>
</evidence>
<comment type="subcellular location">
    <subcellularLocation>
        <location evidence="3">Nucleus</location>
    </subcellularLocation>
</comment>
<accession>A0A9W6ZCF2</accession>
<dbReference type="InterPro" id="IPR003347">
    <property type="entry name" value="JmjC_dom"/>
</dbReference>
<keyword evidence="3" id="KW-0805">Transcription regulation</keyword>
<dbReference type="OrthoDB" id="425950at2759"/>
<dbReference type="EC" id="1.14.11.-" evidence="3"/>
<keyword evidence="3" id="KW-0223">Dioxygenase</keyword>
<name>A0A9W6ZCF2_9STRA</name>
<dbReference type="AlphaFoldDB" id="A0A9W6ZCF2"/>
<feature type="compositionally biased region" description="Basic and acidic residues" evidence="4">
    <location>
        <begin position="271"/>
        <end position="290"/>
    </location>
</feature>
<feature type="region of interest" description="Disordered" evidence="4">
    <location>
        <begin position="271"/>
        <end position="293"/>
    </location>
</feature>
<keyword evidence="3" id="KW-0539">Nucleus</keyword>
<comment type="caution">
    <text evidence="7">The sequence shown here is derived from an EMBL/GenBank/DDBJ whole genome shotgun (WGS) entry which is preliminary data.</text>
</comment>
<evidence type="ECO:0000256" key="5">
    <source>
        <dbReference type="SAM" id="SignalP"/>
    </source>
</evidence>
<evidence type="ECO:0000256" key="1">
    <source>
        <dbReference type="ARBA" id="ARBA00022723"/>
    </source>
</evidence>
<dbReference type="GO" id="GO:0005730">
    <property type="term" value="C:nucleolus"/>
    <property type="evidence" value="ECO:0007669"/>
    <property type="project" value="TreeGrafter"/>
</dbReference>
<dbReference type="Gene3D" id="2.60.120.650">
    <property type="entry name" value="Cupin"/>
    <property type="match status" value="1"/>
</dbReference>
<feature type="chain" id="PRO_5040831163" description="Bifunctional lysine-specific demethylase and histidyl-hydroxylase" evidence="5">
    <location>
        <begin position="36"/>
        <end position="409"/>
    </location>
</feature>
<dbReference type="GO" id="GO:0051864">
    <property type="term" value="F:histone H3K36 demethylase activity"/>
    <property type="evidence" value="ECO:0007669"/>
    <property type="project" value="TreeGrafter"/>
</dbReference>
<feature type="region of interest" description="Disordered" evidence="4">
    <location>
        <begin position="368"/>
        <end position="391"/>
    </location>
</feature>
<comment type="function">
    <text evidence="3">Oxygenase that can act as both a histone lysine demethylase and a ribosomal histidine hydroxylase.</text>
</comment>
<evidence type="ECO:0000259" key="6">
    <source>
        <dbReference type="PROSITE" id="PS51184"/>
    </source>
</evidence>
<gene>
    <name evidence="7" type="ORF">TrLO_g5843</name>
</gene>
<proteinExistence type="inferred from homology"/>
<keyword evidence="5" id="KW-0732">Signal</keyword>
<dbReference type="Proteomes" id="UP001165122">
    <property type="component" value="Unassembled WGS sequence"/>
</dbReference>
<evidence type="ECO:0000313" key="7">
    <source>
        <dbReference type="EMBL" id="GMH49646.1"/>
    </source>
</evidence>
<feature type="signal peptide" evidence="5">
    <location>
        <begin position="1"/>
        <end position="35"/>
    </location>
</feature>
<dbReference type="GO" id="GO:0005506">
    <property type="term" value="F:iron ion binding"/>
    <property type="evidence" value="ECO:0007669"/>
    <property type="project" value="UniProtKB-UniRule"/>
</dbReference>
<keyword evidence="3" id="KW-0804">Transcription</keyword>
<sequence length="409" mass="46729">MLLKKLKNMSLFIRPHFLTPLHLLLLLLFTSKASSLPPLPPLPDFTNLTSLHLPSYLPPSLTSQYLIHIHNLIPTIISEHSSTVGKGKCEHGLNKDYTIASLTSTSLTGVLPFTSIDTLKLIHYLERGFTLIVNSIERHSFPLFELSQGFKQLFGGVRVKGNLYVTPNSRNSETKGSLLPSNHKLNVRSSIDDKRNQGFESHYDYMDVLIIHLSPQPKIWRVWNSTCLKNPSKETKKKPEKRCLDEESYSVEMRRGDALFIRRGSVHHAYVDEEKGGGDGDSRNKNEKGGMPKVIEGSSVHVTFGFVVEREESVIGWMEKVLEKKVCYSFPEGVGLQDYINASEEDCFKVKEEVERVCGGVWEVDWKGGEESRKEKREREAREEEKRKEEDVRRRVMINMENVESDDEL</sequence>
<comment type="similarity">
    <text evidence="3">Belongs to the ROX family.</text>
</comment>
<dbReference type="EMBL" id="BRXW01000388">
    <property type="protein sequence ID" value="GMH49646.1"/>
    <property type="molecule type" value="Genomic_DNA"/>
</dbReference>
<evidence type="ECO:0000256" key="3">
    <source>
        <dbReference type="RuleBase" id="RU366061"/>
    </source>
</evidence>
<evidence type="ECO:0000256" key="2">
    <source>
        <dbReference type="ARBA" id="ARBA00023004"/>
    </source>
</evidence>
<keyword evidence="3" id="KW-0560">Oxidoreductase</keyword>
<dbReference type="InterPro" id="IPR039994">
    <property type="entry name" value="NO66-like"/>
</dbReference>
<dbReference type="PANTHER" id="PTHR13096:SF9">
    <property type="entry name" value="BIFUNCTIONAL LYSINE-SPECIFIC DEMETHYLASE AND HISTIDYL-HYDROXYLASE"/>
    <property type="match status" value="1"/>
</dbReference>
<dbReference type="GO" id="GO:0032453">
    <property type="term" value="F:histone H3K4 demethylase activity"/>
    <property type="evidence" value="ECO:0007669"/>
    <property type="project" value="TreeGrafter"/>
</dbReference>
<keyword evidence="2 3" id="KW-0408">Iron</keyword>
<feature type="domain" description="JmjC" evidence="6">
    <location>
        <begin position="155"/>
        <end position="323"/>
    </location>
</feature>
<keyword evidence="8" id="KW-1185">Reference proteome</keyword>
<keyword evidence="1 3" id="KW-0479">Metal-binding</keyword>
<reference evidence="8" key="1">
    <citation type="journal article" date="2023" name="Commun. Biol.">
        <title>Genome analysis of Parmales, the sister group of diatoms, reveals the evolutionary specialization of diatoms from phago-mixotrophs to photoautotrophs.</title>
        <authorList>
            <person name="Ban H."/>
            <person name="Sato S."/>
            <person name="Yoshikawa S."/>
            <person name="Yamada K."/>
            <person name="Nakamura Y."/>
            <person name="Ichinomiya M."/>
            <person name="Sato N."/>
            <person name="Blanc-Mathieu R."/>
            <person name="Endo H."/>
            <person name="Kuwata A."/>
            <person name="Ogata H."/>
        </authorList>
    </citation>
    <scope>NUCLEOTIDE SEQUENCE [LARGE SCALE GENOMIC DNA]</scope>
    <source>
        <strain evidence="8">NIES 3700</strain>
    </source>
</reference>
<dbReference type="Pfam" id="PF08007">
    <property type="entry name" value="JmjC_2"/>
    <property type="match status" value="1"/>
</dbReference>